<evidence type="ECO:0000256" key="7">
    <source>
        <dbReference type="ARBA" id="ARBA00022741"/>
    </source>
</evidence>
<dbReference type="Pfam" id="PF08264">
    <property type="entry name" value="Anticodon_1"/>
    <property type="match status" value="1"/>
</dbReference>
<protein>
    <recommendedName>
        <fullName evidence="14">Isoleucine--tRNA ligase</fullName>
        <ecNumber evidence="14">6.1.1.5</ecNumber>
    </recommendedName>
    <alternativeName>
        <fullName evidence="14">Isoleucyl-tRNA synthetase</fullName>
        <shortName evidence="14">IleRS</shortName>
    </alternativeName>
</protein>
<keyword evidence="19" id="KW-1185">Reference proteome</keyword>
<dbReference type="GO" id="GO:0004822">
    <property type="term" value="F:isoleucine-tRNA ligase activity"/>
    <property type="evidence" value="ECO:0007669"/>
    <property type="project" value="UniProtKB-UniRule"/>
</dbReference>
<feature type="short sequence motif" description="'KMSKS' region" evidence="14">
    <location>
        <begin position="627"/>
        <end position="631"/>
    </location>
</feature>
<dbReference type="PROSITE" id="PS00178">
    <property type="entry name" value="AA_TRNA_LIGASE_I"/>
    <property type="match status" value="1"/>
</dbReference>
<evidence type="ECO:0000256" key="8">
    <source>
        <dbReference type="ARBA" id="ARBA00022833"/>
    </source>
</evidence>
<evidence type="ECO:0000256" key="4">
    <source>
        <dbReference type="ARBA" id="ARBA00022490"/>
    </source>
</evidence>
<keyword evidence="11 14" id="KW-0030">Aminoacyl-tRNA synthetase</keyword>
<dbReference type="InterPro" id="IPR013155">
    <property type="entry name" value="M/V/L/I-tRNA-synth_anticd-bd"/>
</dbReference>
<dbReference type="InterPro" id="IPR009080">
    <property type="entry name" value="tRNAsynth_Ia_anticodon-bd"/>
</dbReference>
<dbReference type="FunFam" id="3.40.50.620:FF:000048">
    <property type="entry name" value="Isoleucine--tRNA ligase"/>
    <property type="match status" value="1"/>
</dbReference>
<evidence type="ECO:0000256" key="10">
    <source>
        <dbReference type="ARBA" id="ARBA00022917"/>
    </source>
</evidence>
<dbReference type="PRINTS" id="PR00984">
    <property type="entry name" value="TRNASYNTHILE"/>
</dbReference>
<dbReference type="NCBIfam" id="TIGR00392">
    <property type="entry name" value="ileS"/>
    <property type="match status" value="1"/>
</dbReference>
<dbReference type="GO" id="GO:0002161">
    <property type="term" value="F:aminoacyl-tRNA deacylase activity"/>
    <property type="evidence" value="ECO:0007669"/>
    <property type="project" value="InterPro"/>
</dbReference>
<keyword evidence="5 14" id="KW-0436">Ligase</keyword>
<evidence type="ECO:0000256" key="12">
    <source>
        <dbReference type="ARBA" id="ARBA00025217"/>
    </source>
</evidence>
<evidence type="ECO:0000256" key="9">
    <source>
        <dbReference type="ARBA" id="ARBA00022840"/>
    </source>
</evidence>
<feature type="binding site" evidence="14">
    <location>
        <position position="920"/>
    </location>
    <ligand>
        <name>Zn(2+)</name>
        <dbReference type="ChEBI" id="CHEBI:29105"/>
    </ligand>
</feature>
<name>A0A6M9PTV7_9BURK</name>
<dbReference type="InterPro" id="IPR014729">
    <property type="entry name" value="Rossmann-like_a/b/a_fold"/>
</dbReference>
<dbReference type="KEGG" id="pani:DCO16_09430"/>
<keyword evidence="9 14" id="KW-0067">ATP-binding</keyword>
<organism evidence="18 19">
    <name type="scientific">Polynucleobacter antarcticus</name>
    <dbReference type="NCBI Taxonomy" id="1743162"/>
    <lineage>
        <taxon>Bacteria</taxon>
        <taxon>Pseudomonadati</taxon>
        <taxon>Pseudomonadota</taxon>
        <taxon>Betaproteobacteria</taxon>
        <taxon>Burkholderiales</taxon>
        <taxon>Burkholderiaceae</taxon>
        <taxon>Polynucleobacter</taxon>
    </lineage>
</organism>
<keyword evidence="10 14" id="KW-0648">Protein biosynthesis</keyword>
<comment type="subcellular location">
    <subcellularLocation>
        <location evidence="1 14">Cytoplasm</location>
    </subcellularLocation>
</comment>
<dbReference type="EMBL" id="CP028941">
    <property type="protein sequence ID" value="QKM63721.1"/>
    <property type="molecule type" value="Genomic_DNA"/>
</dbReference>
<dbReference type="SUPFAM" id="SSF50677">
    <property type="entry name" value="ValRS/IleRS/LeuRS editing domain"/>
    <property type="match status" value="1"/>
</dbReference>
<dbReference type="EC" id="6.1.1.5" evidence="14"/>
<dbReference type="GO" id="GO:0005524">
    <property type="term" value="F:ATP binding"/>
    <property type="evidence" value="ECO:0007669"/>
    <property type="project" value="UniProtKB-UniRule"/>
</dbReference>
<dbReference type="Gene3D" id="3.90.740.10">
    <property type="entry name" value="Valyl/Leucyl/Isoleucyl-tRNA synthetase, editing domain"/>
    <property type="match status" value="1"/>
</dbReference>
<gene>
    <name evidence="14" type="primary">ileS</name>
    <name evidence="18" type="ORF">DCO16_09430</name>
</gene>
<evidence type="ECO:0000313" key="19">
    <source>
        <dbReference type="Proteomes" id="UP000500806"/>
    </source>
</evidence>
<dbReference type="SUPFAM" id="SSF52374">
    <property type="entry name" value="Nucleotidylyl transferase"/>
    <property type="match status" value="1"/>
</dbReference>
<evidence type="ECO:0000259" key="17">
    <source>
        <dbReference type="Pfam" id="PF08264"/>
    </source>
</evidence>
<comment type="subunit">
    <text evidence="3 14">Monomer.</text>
</comment>
<evidence type="ECO:0000313" key="18">
    <source>
        <dbReference type="EMBL" id="QKM63721.1"/>
    </source>
</evidence>
<evidence type="ECO:0000256" key="1">
    <source>
        <dbReference type="ARBA" id="ARBA00004496"/>
    </source>
</evidence>
<dbReference type="Gene3D" id="1.10.730.20">
    <property type="match status" value="1"/>
</dbReference>
<keyword evidence="6 14" id="KW-0479">Metal-binding</keyword>
<reference evidence="18 19" key="1">
    <citation type="submission" date="2018-04" db="EMBL/GenBank/DDBJ databases">
        <title>Polynucleobacter sp. LimPoW16 genome.</title>
        <authorList>
            <person name="Hahn M.W."/>
        </authorList>
    </citation>
    <scope>NUCLEOTIDE SEQUENCE [LARGE SCALE GENOMIC DNA]</scope>
    <source>
        <strain evidence="18 19">LimPoW16</strain>
    </source>
</reference>
<comment type="catalytic activity">
    <reaction evidence="13 14">
        <text>tRNA(Ile) + L-isoleucine + ATP = L-isoleucyl-tRNA(Ile) + AMP + diphosphate</text>
        <dbReference type="Rhea" id="RHEA:11060"/>
        <dbReference type="Rhea" id="RHEA-COMP:9666"/>
        <dbReference type="Rhea" id="RHEA-COMP:9695"/>
        <dbReference type="ChEBI" id="CHEBI:30616"/>
        <dbReference type="ChEBI" id="CHEBI:33019"/>
        <dbReference type="ChEBI" id="CHEBI:58045"/>
        <dbReference type="ChEBI" id="CHEBI:78442"/>
        <dbReference type="ChEBI" id="CHEBI:78528"/>
        <dbReference type="ChEBI" id="CHEBI:456215"/>
        <dbReference type="EC" id="6.1.1.5"/>
    </reaction>
</comment>
<feature type="binding site" evidence="14">
    <location>
        <position position="586"/>
    </location>
    <ligand>
        <name>L-isoleucyl-5'-AMP</name>
        <dbReference type="ChEBI" id="CHEBI:178002"/>
    </ligand>
</feature>
<dbReference type="HAMAP" id="MF_02002">
    <property type="entry name" value="Ile_tRNA_synth_type1"/>
    <property type="match status" value="1"/>
</dbReference>
<comment type="similarity">
    <text evidence="2 14">Belongs to the class-I aminoacyl-tRNA synthetase family. IleS type 1 subfamily.</text>
</comment>
<sequence length="957" mass="108517">MSEKENSYPVNLLETSFPMRGDLPKREPQWVAQWQKNRLYEKIRAAHAHQPKFILHDGPPYANGDIHIGHAVNKILKDMIVKSRWLMGFDAVYVPGWDCHGMPIEIQIEKQFGKNLPTAEVQAKARAYAQVQIDKQKKDFERLGVLGDWNHPYLTMNFRNEADEIRALGKIWEKGYVFRGLKPVNWCFDCGSALAEAEVEYQDKTDPTVDVGFAFDDAQRPQLAKAFGISELPAKPGMIVIWTTTPWTIPANQALNVHPELTYALVDTGDQLLILAQDRVETCLTDYGLQGKVIATCIGQQLANISFWHPLASLDDGYKRLSPIYPAEYVTLDTGTGVVHSAPAYGEEDFKSCKANKLADKDILNPVMGNGVYASWLPLFANEYIWKANPKIVEAMRTAGSLLRDQTYTHSYMHCWRHKSPIIYRATSQWFASMDKKPSDGKDSLRNTALAGIEATEFFPAWGKQRLHSMIANRPDWTLSRQRQWGVPMAFFVHKESGEPHPRTVELLEEIAKRVEKEGIEAWQKLEVSELLGDEAAQYEKNRDTLDVWFDSGTTHWHVIRGSHRDQLYRPEFESRDGRLADLYLEGSDQHRGWFHSSLLTGAMLDGKPPYKALLTHGFTVDGQGRKMSKSVGNVVAPQQVADKLGAEIIRLWVASTDYSSEMTISDEILKRVTESYRRIRNTLRFLLANLSDFDPSKHAMPTSEWLEIDRYAVALASQLQDEIQAHYQVYEFQPAVVKMLGFCSEDLGGFYLDILKDRLYTSAPDSKERRAAQNALFHITRNLLKWIAPFLSFTAEEAWHALPHGTKDNSDSQATESIFMEAFGTFPEITHATELLDKWNRIREIRSEVTKAIELEREAGHVGSSLQAELTIKLGDTDFAILHSLEDDLRFVTITSSANIELSKDGLGVLVRGSQYKKCGRCWHHTQDVGAHAEHPELCGRCISNLFGNGEVRLFA</sequence>
<evidence type="ECO:0000256" key="14">
    <source>
        <dbReference type="HAMAP-Rule" id="MF_02002"/>
    </source>
</evidence>
<dbReference type="PANTHER" id="PTHR42765:SF1">
    <property type="entry name" value="ISOLEUCINE--TRNA LIGASE, MITOCHONDRIAL"/>
    <property type="match status" value="1"/>
</dbReference>
<feature type="binding site" evidence="14">
    <location>
        <position position="943"/>
    </location>
    <ligand>
        <name>Zn(2+)</name>
        <dbReference type="ChEBI" id="CHEBI:29105"/>
    </ligand>
</feature>
<dbReference type="InterPro" id="IPR001412">
    <property type="entry name" value="aa-tRNA-synth_I_CS"/>
</dbReference>
<proteinExistence type="inferred from homology"/>
<dbReference type="InterPro" id="IPR023585">
    <property type="entry name" value="Ile-tRNA-ligase_type1"/>
</dbReference>
<dbReference type="AlphaFoldDB" id="A0A6M9PTV7"/>
<dbReference type="InterPro" id="IPR033708">
    <property type="entry name" value="Anticodon_Ile_BEm"/>
</dbReference>
<feature type="binding site" evidence="14">
    <location>
        <position position="630"/>
    </location>
    <ligand>
        <name>ATP</name>
        <dbReference type="ChEBI" id="CHEBI:30616"/>
    </ligand>
</feature>
<feature type="domain" description="Methionyl/Valyl/Leucyl/Isoleucyl-tRNA synthetase anticodon-binding" evidence="17">
    <location>
        <begin position="710"/>
        <end position="872"/>
    </location>
</feature>
<dbReference type="InterPro" id="IPR010663">
    <property type="entry name" value="Znf_FPG/IleRS"/>
</dbReference>
<keyword evidence="4 14" id="KW-0963">Cytoplasm</keyword>
<dbReference type="GO" id="GO:0005829">
    <property type="term" value="C:cytosol"/>
    <property type="evidence" value="ECO:0007669"/>
    <property type="project" value="TreeGrafter"/>
</dbReference>
<feature type="binding site" evidence="14">
    <location>
        <position position="940"/>
    </location>
    <ligand>
        <name>Zn(2+)</name>
        <dbReference type="ChEBI" id="CHEBI:29105"/>
    </ligand>
</feature>
<dbReference type="GO" id="GO:0008270">
    <property type="term" value="F:zinc ion binding"/>
    <property type="evidence" value="ECO:0007669"/>
    <property type="project" value="UniProtKB-UniRule"/>
</dbReference>
<feature type="domain" description="Aminoacyl-tRNA synthetase class Ia" evidence="15">
    <location>
        <begin position="29"/>
        <end position="666"/>
    </location>
</feature>
<evidence type="ECO:0000259" key="15">
    <source>
        <dbReference type="Pfam" id="PF00133"/>
    </source>
</evidence>
<comment type="cofactor">
    <cofactor evidence="14">
        <name>Zn(2+)</name>
        <dbReference type="ChEBI" id="CHEBI:29105"/>
    </cofactor>
    <text evidence="14">Binds 1 zinc ion per subunit.</text>
</comment>
<dbReference type="InterPro" id="IPR002301">
    <property type="entry name" value="Ile-tRNA-ligase"/>
</dbReference>
<dbReference type="InterPro" id="IPR050081">
    <property type="entry name" value="Ile-tRNA_ligase"/>
</dbReference>
<keyword evidence="7 14" id="KW-0547">Nucleotide-binding</keyword>
<dbReference type="SUPFAM" id="SSF47323">
    <property type="entry name" value="Anticodon-binding domain of a subclass of class I aminoacyl-tRNA synthetases"/>
    <property type="match status" value="1"/>
</dbReference>
<evidence type="ECO:0000259" key="16">
    <source>
        <dbReference type="Pfam" id="PF06827"/>
    </source>
</evidence>
<dbReference type="InterPro" id="IPR009008">
    <property type="entry name" value="Val/Leu/Ile-tRNA-synth_edit"/>
</dbReference>
<dbReference type="GO" id="GO:0006428">
    <property type="term" value="P:isoleucyl-tRNA aminoacylation"/>
    <property type="evidence" value="ECO:0007669"/>
    <property type="project" value="UniProtKB-UniRule"/>
</dbReference>
<comment type="function">
    <text evidence="12 14">Catalyzes the attachment of isoleucine to tRNA(Ile). As IleRS can inadvertently accommodate and process structurally similar amino acids such as valine, to avoid such errors it has two additional distinct tRNA(Ile)-dependent editing activities. One activity is designated as 'pretransfer' editing and involves the hydrolysis of activated Val-AMP. The other activity is designated 'posttransfer' editing and involves deacylation of mischarged Val-tRNA(Ile).</text>
</comment>
<dbReference type="CDD" id="cd00818">
    <property type="entry name" value="IleRS_core"/>
    <property type="match status" value="1"/>
</dbReference>
<feature type="binding site" evidence="14">
    <location>
        <position position="923"/>
    </location>
    <ligand>
        <name>Zn(2+)</name>
        <dbReference type="ChEBI" id="CHEBI:29105"/>
    </ligand>
</feature>
<dbReference type="GO" id="GO:0000049">
    <property type="term" value="F:tRNA binding"/>
    <property type="evidence" value="ECO:0007669"/>
    <property type="project" value="InterPro"/>
</dbReference>
<dbReference type="Pfam" id="PF00133">
    <property type="entry name" value="tRNA-synt_1"/>
    <property type="match status" value="1"/>
</dbReference>
<evidence type="ECO:0000256" key="13">
    <source>
        <dbReference type="ARBA" id="ARBA00048359"/>
    </source>
</evidence>
<dbReference type="FunFam" id="3.40.50.620:FF:000042">
    <property type="entry name" value="Isoleucine--tRNA ligase"/>
    <property type="match status" value="1"/>
</dbReference>
<dbReference type="PANTHER" id="PTHR42765">
    <property type="entry name" value="SOLEUCYL-TRNA SYNTHETASE"/>
    <property type="match status" value="1"/>
</dbReference>
<dbReference type="Proteomes" id="UP000500806">
    <property type="component" value="Chromosome"/>
</dbReference>
<keyword evidence="8 14" id="KW-0862">Zinc</keyword>
<dbReference type="InterPro" id="IPR002300">
    <property type="entry name" value="aa-tRNA-synth_Ia"/>
</dbReference>
<comment type="domain">
    <text evidence="14">IleRS has two distinct active sites: one for aminoacylation and one for editing. The misactivated valine is translocated from the active site to the editing site, which sterically excludes the correctly activated isoleucine. The single editing site contains two valyl binding pockets, one specific for each substrate (Val-AMP or Val-tRNA(Ile)).</text>
</comment>
<evidence type="ECO:0000256" key="5">
    <source>
        <dbReference type="ARBA" id="ARBA00022598"/>
    </source>
</evidence>
<evidence type="ECO:0000256" key="2">
    <source>
        <dbReference type="ARBA" id="ARBA00006887"/>
    </source>
</evidence>
<evidence type="ECO:0000256" key="3">
    <source>
        <dbReference type="ARBA" id="ARBA00011245"/>
    </source>
</evidence>
<dbReference type="Gene3D" id="3.40.50.620">
    <property type="entry name" value="HUPs"/>
    <property type="match status" value="2"/>
</dbReference>
<feature type="domain" description="Zinc finger FPG/IleRS-type" evidence="16">
    <location>
        <begin position="918"/>
        <end position="946"/>
    </location>
</feature>
<dbReference type="CDD" id="cd07960">
    <property type="entry name" value="Anticodon_Ia_Ile_BEm"/>
    <property type="match status" value="1"/>
</dbReference>
<evidence type="ECO:0000256" key="6">
    <source>
        <dbReference type="ARBA" id="ARBA00022723"/>
    </source>
</evidence>
<evidence type="ECO:0000256" key="11">
    <source>
        <dbReference type="ARBA" id="ARBA00023146"/>
    </source>
</evidence>
<dbReference type="Pfam" id="PF06827">
    <property type="entry name" value="zf-FPG_IleRS"/>
    <property type="match status" value="1"/>
</dbReference>
<accession>A0A6M9PTV7</accession>
<feature type="short sequence motif" description="'HIGH' region" evidence="14">
    <location>
        <begin position="60"/>
        <end position="70"/>
    </location>
</feature>